<reference evidence="1 2" key="3">
    <citation type="journal article" date="2010" name="BMC Genomics">
        <title>Transcriptome sequencing and comparative analysis of cucumber flowers with different sex types.</title>
        <authorList>
            <person name="Guo S."/>
            <person name="Zheng Y."/>
            <person name="Joung J.G."/>
            <person name="Liu S."/>
            <person name="Zhang Z."/>
            <person name="Crasta O.R."/>
            <person name="Sobral B.W."/>
            <person name="Xu Y."/>
            <person name="Huang S."/>
            <person name="Fei Z."/>
        </authorList>
    </citation>
    <scope>NUCLEOTIDE SEQUENCE [LARGE SCALE GENOMIC DNA]</scope>
    <source>
        <strain evidence="2">cv. 9930</strain>
    </source>
</reference>
<protein>
    <submittedName>
        <fullName evidence="1">Uncharacterized protein</fullName>
    </submittedName>
</protein>
<sequence length="60" mass="7063">MKLPADVKNCSSIEVPGWGYYEEDIYHQLFSTEEFFKDELELLEKVNAMSGERMFEPLDL</sequence>
<name>A0A0A0KMT5_CUCSA</name>
<keyword evidence="2" id="KW-1185">Reference proteome</keyword>
<dbReference type="Proteomes" id="UP000029981">
    <property type="component" value="Chromosome 5"/>
</dbReference>
<reference evidence="1 2" key="1">
    <citation type="journal article" date="2009" name="Nat. Genet.">
        <title>The genome of the cucumber, Cucumis sativus L.</title>
        <authorList>
            <person name="Huang S."/>
            <person name="Li R."/>
            <person name="Zhang Z."/>
            <person name="Li L."/>
            <person name="Gu X."/>
            <person name="Fan W."/>
            <person name="Lucas W.J."/>
            <person name="Wang X."/>
            <person name="Xie B."/>
            <person name="Ni P."/>
            <person name="Ren Y."/>
            <person name="Zhu H."/>
            <person name="Li J."/>
            <person name="Lin K."/>
            <person name="Jin W."/>
            <person name="Fei Z."/>
            <person name="Li G."/>
            <person name="Staub J."/>
            <person name="Kilian A."/>
            <person name="van der Vossen E.A."/>
            <person name="Wu Y."/>
            <person name="Guo J."/>
            <person name="He J."/>
            <person name="Jia Z."/>
            <person name="Ren Y."/>
            <person name="Tian G."/>
            <person name="Lu Y."/>
            <person name="Ruan J."/>
            <person name="Qian W."/>
            <person name="Wang M."/>
            <person name="Huang Q."/>
            <person name="Li B."/>
            <person name="Xuan Z."/>
            <person name="Cao J."/>
            <person name="Asan"/>
            <person name="Wu Z."/>
            <person name="Zhang J."/>
            <person name="Cai Q."/>
            <person name="Bai Y."/>
            <person name="Zhao B."/>
            <person name="Han Y."/>
            <person name="Li Y."/>
            <person name="Li X."/>
            <person name="Wang S."/>
            <person name="Shi Q."/>
            <person name="Liu S."/>
            <person name="Cho W.K."/>
            <person name="Kim J.Y."/>
            <person name="Xu Y."/>
            <person name="Heller-Uszynska K."/>
            <person name="Miao H."/>
            <person name="Cheng Z."/>
            <person name="Zhang S."/>
            <person name="Wu J."/>
            <person name="Yang Y."/>
            <person name="Kang H."/>
            <person name="Li M."/>
            <person name="Liang H."/>
            <person name="Ren X."/>
            <person name="Shi Z."/>
            <person name="Wen M."/>
            <person name="Jian M."/>
            <person name="Yang H."/>
            <person name="Zhang G."/>
            <person name="Yang Z."/>
            <person name="Chen R."/>
            <person name="Liu S."/>
            <person name="Li J."/>
            <person name="Ma L."/>
            <person name="Liu H."/>
            <person name="Zhou Y."/>
            <person name="Zhao J."/>
            <person name="Fang X."/>
            <person name="Li G."/>
            <person name="Fang L."/>
            <person name="Li Y."/>
            <person name="Liu D."/>
            <person name="Zheng H."/>
            <person name="Zhang Y."/>
            <person name="Qin N."/>
            <person name="Li Z."/>
            <person name="Yang G."/>
            <person name="Yang S."/>
            <person name="Bolund L."/>
            <person name="Kristiansen K."/>
            <person name="Zheng H."/>
            <person name="Li S."/>
            <person name="Zhang X."/>
            <person name="Yang H."/>
            <person name="Wang J."/>
            <person name="Sun R."/>
            <person name="Zhang B."/>
            <person name="Jiang S."/>
            <person name="Wang J."/>
            <person name="Du Y."/>
            <person name="Li S."/>
        </authorList>
    </citation>
    <scope>NUCLEOTIDE SEQUENCE [LARGE SCALE GENOMIC DNA]</scope>
    <source>
        <strain evidence="2">cv. 9930</strain>
    </source>
</reference>
<dbReference type="Gramene" id="KGN50950">
    <property type="protein sequence ID" value="KGN50950"/>
    <property type="gene ID" value="Csa_5G365660"/>
</dbReference>
<proteinExistence type="predicted"/>
<evidence type="ECO:0000313" key="2">
    <source>
        <dbReference type="Proteomes" id="UP000029981"/>
    </source>
</evidence>
<accession>A0A0A0KMT5</accession>
<organism evidence="1 2">
    <name type="scientific">Cucumis sativus</name>
    <name type="common">Cucumber</name>
    <dbReference type="NCBI Taxonomy" id="3659"/>
    <lineage>
        <taxon>Eukaryota</taxon>
        <taxon>Viridiplantae</taxon>
        <taxon>Streptophyta</taxon>
        <taxon>Embryophyta</taxon>
        <taxon>Tracheophyta</taxon>
        <taxon>Spermatophyta</taxon>
        <taxon>Magnoliopsida</taxon>
        <taxon>eudicotyledons</taxon>
        <taxon>Gunneridae</taxon>
        <taxon>Pentapetalae</taxon>
        <taxon>rosids</taxon>
        <taxon>fabids</taxon>
        <taxon>Cucurbitales</taxon>
        <taxon>Cucurbitaceae</taxon>
        <taxon>Benincaseae</taxon>
        <taxon>Cucumis</taxon>
    </lineage>
</organism>
<reference evidence="1 2" key="2">
    <citation type="journal article" date="2009" name="PLoS ONE">
        <title>An integrated genetic and cytogenetic map of the cucumber genome.</title>
        <authorList>
            <person name="Ren Y."/>
            <person name="Zhang Z."/>
            <person name="Liu J."/>
            <person name="Staub J.E."/>
            <person name="Han Y."/>
            <person name="Cheng Z."/>
            <person name="Li X."/>
            <person name="Lu J."/>
            <person name="Miao H."/>
            <person name="Kang H."/>
            <person name="Xie B."/>
            <person name="Gu X."/>
            <person name="Wang X."/>
            <person name="Du Y."/>
            <person name="Jin W."/>
            <person name="Huang S."/>
        </authorList>
    </citation>
    <scope>NUCLEOTIDE SEQUENCE [LARGE SCALE GENOMIC DNA]</scope>
    <source>
        <strain evidence="2">cv. 9930</strain>
    </source>
</reference>
<dbReference type="AlphaFoldDB" id="A0A0A0KMT5"/>
<gene>
    <name evidence="1" type="ORF">Csa_5G365660</name>
</gene>
<dbReference type="EMBL" id="CM002926">
    <property type="protein sequence ID" value="KGN50950.1"/>
    <property type="molecule type" value="Genomic_DNA"/>
</dbReference>
<reference evidence="1 2" key="4">
    <citation type="journal article" date="2011" name="BMC Genomics">
        <title>RNA-Seq improves annotation of protein-coding genes in the cucumber genome.</title>
        <authorList>
            <person name="Li Z."/>
            <person name="Zhang Z."/>
            <person name="Yan P."/>
            <person name="Huang S."/>
            <person name="Fei Z."/>
            <person name="Lin K."/>
        </authorList>
    </citation>
    <scope>NUCLEOTIDE SEQUENCE [LARGE SCALE GENOMIC DNA]</scope>
    <source>
        <strain evidence="2">cv. 9930</strain>
    </source>
</reference>
<dbReference type="eggNOG" id="KOG0017">
    <property type="taxonomic scope" value="Eukaryota"/>
</dbReference>
<evidence type="ECO:0000313" key="1">
    <source>
        <dbReference type="EMBL" id="KGN50950.1"/>
    </source>
</evidence>